<dbReference type="OrthoDB" id="695654at2759"/>
<keyword evidence="3" id="KW-1185">Reference proteome</keyword>
<gene>
    <name evidence="2" type="ORF">EJB05_12621</name>
</gene>
<evidence type="ECO:0000259" key="1">
    <source>
        <dbReference type="Pfam" id="PF24758"/>
    </source>
</evidence>
<feature type="domain" description="F-box/LRR-repeat protein 15/At3g58940/PEG3-like LRR" evidence="1">
    <location>
        <begin position="20"/>
        <end position="134"/>
    </location>
</feature>
<proteinExistence type="predicted"/>
<accession>A0A5J9VTY8</accession>
<dbReference type="InterPro" id="IPR055411">
    <property type="entry name" value="LRR_FXL15/At3g58940/PEG3-like"/>
</dbReference>
<dbReference type="Gramene" id="TVU39213">
    <property type="protein sequence ID" value="TVU39213"/>
    <property type="gene ID" value="EJB05_12621"/>
</dbReference>
<dbReference type="InterPro" id="IPR055312">
    <property type="entry name" value="FBL15-like"/>
</dbReference>
<dbReference type="Pfam" id="PF24758">
    <property type="entry name" value="LRR_At5g56370"/>
    <property type="match status" value="1"/>
</dbReference>
<organism evidence="2 3">
    <name type="scientific">Eragrostis curvula</name>
    <name type="common">weeping love grass</name>
    <dbReference type="NCBI Taxonomy" id="38414"/>
    <lineage>
        <taxon>Eukaryota</taxon>
        <taxon>Viridiplantae</taxon>
        <taxon>Streptophyta</taxon>
        <taxon>Embryophyta</taxon>
        <taxon>Tracheophyta</taxon>
        <taxon>Spermatophyta</taxon>
        <taxon>Magnoliopsida</taxon>
        <taxon>Liliopsida</taxon>
        <taxon>Poales</taxon>
        <taxon>Poaceae</taxon>
        <taxon>PACMAD clade</taxon>
        <taxon>Chloridoideae</taxon>
        <taxon>Eragrostideae</taxon>
        <taxon>Eragrostidinae</taxon>
        <taxon>Eragrostis</taxon>
    </lineage>
</organism>
<name>A0A5J9VTY8_9POAL</name>
<evidence type="ECO:0000313" key="2">
    <source>
        <dbReference type="EMBL" id="TVU39213.1"/>
    </source>
</evidence>
<dbReference type="AlphaFoldDB" id="A0A5J9VTY8"/>
<comment type="caution">
    <text evidence="2">The sequence shown here is derived from an EMBL/GenBank/DDBJ whole genome shotgun (WGS) entry which is preliminary data.</text>
</comment>
<reference evidence="2 3" key="1">
    <citation type="journal article" date="2019" name="Sci. Rep.">
        <title>A high-quality genome of Eragrostis curvula grass provides insights into Poaceae evolution and supports new strategies to enhance forage quality.</title>
        <authorList>
            <person name="Carballo J."/>
            <person name="Santos B.A.C.M."/>
            <person name="Zappacosta D."/>
            <person name="Garbus I."/>
            <person name="Selva J.P."/>
            <person name="Gallo C.A."/>
            <person name="Diaz A."/>
            <person name="Albertini E."/>
            <person name="Caccamo M."/>
            <person name="Echenique V."/>
        </authorList>
    </citation>
    <scope>NUCLEOTIDE SEQUENCE [LARGE SCALE GENOMIC DNA]</scope>
    <source>
        <strain evidence="3">cv. Victoria</strain>
        <tissue evidence="2">Leaf</tissue>
    </source>
</reference>
<dbReference type="Proteomes" id="UP000324897">
    <property type="component" value="Chromosome 4"/>
</dbReference>
<dbReference type="EMBL" id="RWGY01000007">
    <property type="protein sequence ID" value="TVU39213.1"/>
    <property type="molecule type" value="Genomic_DNA"/>
</dbReference>
<evidence type="ECO:0000313" key="3">
    <source>
        <dbReference type="Proteomes" id="UP000324897"/>
    </source>
</evidence>
<dbReference type="PANTHER" id="PTHR34709">
    <property type="entry name" value="OS10G0396666 PROTEIN"/>
    <property type="match status" value="1"/>
</dbReference>
<dbReference type="PANTHER" id="PTHR34709:SF62">
    <property type="entry name" value="OS12G0545400 PROTEIN"/>
    <property type="match status" value="1"/>
</dbReference>
<feature type="non-terminal residue" evidence="2">
    <location>
        <position position="1"/>
    </location>
</feature>
<sequence length="359" mass="40107">MRAAARLAATRLVITDVKLRGSSGLDVELPCFDRVTSITLDVYRARFVLPPAGDLPALESLSLRNCGVDLEDLLPRCSRLRKLRIVASAWKHESLKVHSVTLKELDVYIGKAYVKVRCVDIVTPKLEKLRVLACFCADDGFTLSHSMPLAKEVHWECWGLSDTGRFGVPWLLFCLTLKPAKLTLGNNPGVLHTLSLSIRNYSSVSLDFGEEDKDFGRTISQIPITKFQVLELVIETDGHVYGAMVLYLLGMCTFITKLVSNECPVNCPCDEPNNWRYQSISLVDLKEVEIHGFKGRGHEVDLLKAIVRGATMLERVAAYLSNPISPSKNGCMDSISKAYPSVKFDIYHEPSSQKREYID</sequence>
<protein>
    <recommendedName>
        <fullName evidence="1">F-box/LRR-repeat protein 15/At3g58940/PEG3-like LRR domain-containing protein</fullName>
    </recommendedName>
</protein>